<name>A0ABR1NU76_DIAER</name>
<sequence length="945" mass="106534">MAIISKEAGPEWAYCAELVGKKFTKVEFDSLYVNIQRQGDEPANIIDSLQALSNDTGPESDRFDLFFQAFDGAEDEVAIPDSRSFRRLLVAIGHLGLPQPVTVDDHPPVLRFIARLKDSPDAVAIAIDETPTIRPPRRQVGERTRPPQHVLEETPSGRKRIRVQDEVRAGPSQGSPLSVRGHPRDIDEPADSSPLPREEPEKELTFEERVGEGLDYGFSDQNGVHDVNVHNLYADIAGINRHMRNPGNPRHEYKPPYSNVSLPPHQTYPTGWLLSDSERILHYLADKPGTGKTFAACEAMVRVMMIISNGIAIDDERANLSTLRERPNHIHDEAYPPWPKNTECRANTLSKYGFLCQCDKKSPLYDRAFTFAKGFMLVMVPLHLTGQWFTEINRFIRSSTRLPHNQKPIEVFNIRGMKGNPGDNLIDFLYARREHYGLGTICIVPTTTTVSSSLKALREDPQELPQQCSIVVMDEVQRLKTVRHESIQLVQALIDRAEHPVHVLALSGSAMTTGPSNFNVIESIALNKNLDEYAKQVNKSGIVGRGRNVPDEERVEAHALMKSYDQRCREYAKVVPLLQRKALDDYLGYRIPKLQPEAEMAKIIRCDSIMNNVQKQVANSYKQYLRHRYQHRVRVWSRKPQSTRGPRPKMREVLFDLDAKQAVVPKAPVTVASIGDASLIGFAPGLAKSVLKRVSASEQFRAPEANDVFRGTTTNTQRIAVRNSPFWDRAVEAFQKVDEKTGQEVLQPKIRTICRIIDEMLVDREQHADGPTKKFGIFPKKAVICRYPNRNFTFVGAGNTPDERERLIAPFKQSTEFRDPSDGRNDDPIALIGTYNVIGTGLNLTRCNYAIATSPLGSMGDQEQFFARINRKGQYATTHTYVLVDQGNPVDMCTFHRLQKRTALTVPEDEMGQPGLRFLLEDIDEEDDEDIDPSFESGAENSDSE</sequence>
<proteinExistence type="predicted"/>
<evidence type="ECO:0008006" key="4">
    <source>
        <dbReference type="Google" id="ProtNLM"/>
    </source>
</evidence>
<feature type="region of interest" description="Disordered" evidence="1">
    <location>
        <begin position="129"/>
        <end position="205"/>
    </location>
</feature>
<comment type="caution">
    <text evidence="2">The sequence shown here is derived from an EMBL/GenBank/DDBJ whole genome shotgun (WGS) entry which is preliminary data.</text>
</comment>
<gene>
    <name evidence="2" type="ORF">SLS63_011385</name>
</gene>
<feature type="compositionally biased region" description="Acidic residues" evidence="1">
    <location>
        <begin position="921"/>
        <end position="933"/>
    </location>
</feature>
<organism evidence="2 3">
    <name type="scientific">Diaporthe eres</name>
    <name type="common">Phomopsis oblonga</name>
    <dbReference type="NCBI Taxonomy" id="83184"/>
    <lineage>
        <taxon>Eukaryota</taxon>
        <taxon>Fungi</taxon>
        <taxon>Dikarya</taxon>
        <taxon>Ascomycota</taxon>
        <taxon>Pezizomycotina</taxon>
        <taxon>Sordariomycetes</taxon>
        <taxon>Sordariomycetidae</taxon>
        <taxon>Diaporthales</taxon>
        <taxon>Diaporthaceae</taxon>
        <taxon>Diaporthe</taxon>
        <taxon>Diaporthe eres species complex</taxon>
    </lineage>
</organism>
<keyword evidence="3" id="KW-1185">Reference proteome</keyword>
<dbReference type="Gene3D" id="3.40.50.300">
    <property type="entry name" value="P-loop containing nucleotide triphosphate hydrolases"/>
    <property type="match status" value="2"/>
</dbReference>
<dbReference type="EMBL" id="JAKNSF020000107">
    <property type="protein sequence ID" value="KAK7715629.1"/>
    <property type="molecule type" value="Genomic_DNA"/>
</dbReference>
<accession>A0ABR1NU76</accession>
<feature type="compositionally biased region" description="Basic and acidic residues" evidence="1">
    <location>
        <begin position="139"/>
        <end position="168"/>
    </location>
</feature>
<evidence type="ECO:0000313" key="3">
    <source>
        <dbReference type="Proteomes" id="UP001430848"/>
    </source>
</evidence>
<evidence type="ECO:0000313" key="2">
    <source>
        <dbReference type="EMBL" id="KAK7715629.1"/>
    </source>
</evidence>
<dbReference type="Proteomes" id="UP001430848">
    <property type="component" value="Unassembled WGS sequence"/>
</dbReference>
<dbReference type="InterPro" id="IPR027417">
    <property type="entry name" value="P-loop_NTPase"/>
</dbReference>
<protein>
    <recommendedName>
        <fullName evidence="4">Helicase C-terminal domain-containing protein</fullName>
    </recommendedName>
</protein>
<feature type="region of interest" description="Disordered" evidence="1">
    <location>
        <begin position="921"/>
        <end position="945"/>
    </location>
</feature>
<feature type="compositionally biased region" description="Basic and acidic residues" evidence="1">
    <location>
        <begin position="196"/>
        <end position="205"/>
    </location>
</feature>
<dbReference type="SUPFAM" id="SSF52540">
    <property type="entry name" value="P-loop containing nucleoside triphosphate hydrolases"/>
    <property type="match status" value="1"/>
</dbReference>
<reference evidence="2 3" key="1">
    <citation type="submission" date="2024-02" db="EMBL/GenBank/DDBJ databases">
        <title>De novo assembly and annotation of 12 fungi associated with fruit tree decline syndrome in Ontario, Canada.</title>
        <authorList>
            <person name="Sulman M."/>
            <person name="Ellouze W."/>
            <person name="Ilyukhin E."/>
        </authorList>
    </citation>
    <scope>NUCLEOTIDE SEQUENCE [LARGE SCALE GENOMIC DNA]</scope>
    <source>
        <strain evidence="2 3">M169</strain>
    </source>
</reference>
<evidence type="ECO:0000256" key="1">
    <source>
        <dbReference type="SAM" id="MobiDB-lite"/>
    </source>
</evidence>